<sequence length="195" mass="20851">MPLEAFARQVGVSASGLLRGPELGPLFRVLGPLLLSPVCTGANKSLNPTQLSASLLSRLLPARSCLGQPVVLIAMLEGFVALRLRFGEGGGQASDIKGNSSLIGAERVQLFTASVYGQLKQPGRKPRLNREAPWGHYPPSSSFNAEQPLSAVLWRRDRGRVLAGDGMDTADNSGQLRSDSEKAEKSGLQDFTVHF</sequence>
<feature type="region of interest" description="Disordered" evidence="1">
    <location>
        <begin position="121"/>
        <end position="142"/>
    </location>
</feature>
<feature type="region of interest" description="Disordered" evidence="1">
    <location>
        <begin position="164"/>
        <end position="189"/>
    </location>
</feature>
<protein>
    <submittedName>
        <fullName evidence="2">Uncharacterized protein</fullName>
    </submittedName>
</protein>
<dbReference type="AlphaFoldDB" id="A0A9Q1J7C4"/>
<evidence type="ECO:0000313" key="3">
    <source>
        <dbReference type="Proteomes" id="UP001152622"/>
    </source>
</evidence>
<organism evidence="2 3">
    <name type="scientific">Synaphobranchus kaupii</name>
    <name type="common">Kaup's arrowtooth eel</name>
    <dbReference type="NCBI Taxonomy" id="118154"/>
    <lineage>
        <taxon>Eukaryota</taxon>
        <taxon>Metazoa</taxon>
        <taxon>Chordata</taxon>
        <taxon>Craniata</taxon>
        <taxon>Vertebrata</taxon>
        <taxon>Euteleostomi</taxon>
        <taxon>Actinopterygii</taxon>
        <taxon>Neopterygii</taxon>
        <taxon>Teleostei</taxon>
        <taxon>Anguilliformes</taxon>
        <taxon>Synaphobranchidae</taxon>
        <taxon>Synaphobranchus</taxon>
    </lineage>
</organism>
<comment type="caution">
    <text evidence="2">The sequence shown here is derived from an EMBL/GenBank/DDBJ whole genome shotgun (WGS) entry which is preliminary data.</text>
</comment>
<evidence type="ECO:0000313" key="2">
    <source>
        <dbReference type="EMBL" id="KAJ8369963.1"/>
    </source>
</evidence>
<dbReference type="Proteomes" id="UP001152622">
    <property type="component" value="Chromosome 3"/>
</dbReference>
<name>A0A9Q1J7C4_SYNKA</name>
<accession>A0A9Q1J7C4</accession>
<keyword evidence="3" id="KW-1185">Reference proteome</keyword>
<feature type="compositionally biased region" description="Basic and acidic residues" evidence="1">
    <location>
        <begin position="178"/>
        <end position="187"/>
    </location>
</feature>
<reference evidence="2" key="1">
    <citation type="journal article" date="2023" name="Science">
        <title>Genome structures resolve the early diversification of teleost fishes.</title>
        <authorList>
            <person name="Parey E."/>
            <person name="Louis A."/>
            <person name="Montfort J."/>
            <person name="Bouchez O."/>
            <person name="Roques C."/>
            <person name="Iampietro C."/>
            <person name="Lluch J."/>
            <person name="Castinel A."/>
            <person name="Donnadieu C."/>
            <person name="Desvignes T."/>
            <person name="Floi Bucao C."/>
            <person name="Jouanno E."/>
            <person name="Wen M."/>
            <person name="Mejri S."/>
            <person name="Dirks R."/>
            <person name="Jansen H."/>
            <person name="Henkel C."/>
            <person name="Chen W.J."/>
            <person name="Zahm M."/>
            <person name="Cabau C."/>
            <person name="Klopp C."/>
            <person name="Thompson A.W."/>
            <person name="Robinson-Rechavi M."/>
            <person name="Braasch I."/>
            <person name="Lecointre G."/>
            <person name="Bobe J."/>
            <person name="Postlethwait J.H."/>
            <person name="Berthelot C."/>
            <person name="Roest Crollius H."/>
            <person name="Guiguen Y."/>
        </authorList>
    </citation>
    <scope>NUCLEOTIDE SEQUENCE</scope>
    <source>
        <strain evidence="2">WJC10195</strain>
    </source>
</reference>
<dbReference type="EMBL" id="JAINUF010000003">
    <property type="protein sequence ID" value="KAJ8369963.1"/>
    <property type="molecule type" value="Genomic_DNA"/>
</dbReference>
<gene>
    <name evidence="2" type="ORF">SKAU_G00099910</name>
</gene>
<evidence type="ECO:0000256" key="1">
    <source>
        <dbReference type="SAM" id="MobiDB-lite"/>
    </source>
</evidence>
<proteinExistence type="predicted"/>